<sequence length="137" mass="15435">MKKIAFFVYSTLLCFGFLLSGCDPMQYIVIENQTRQPALVTMVFHNAGGLYDLAPDSDADTLRIPLDTTATGNSVHYRFGIGTWRTAYALDSLAANIASIRIESNESVEIYREEAVKPFLKDRLRGAFKQLIHIRIE</sequence>
<accession>A0A2D0N5A9</accession>
<protein>
    <recommendedName>
        <fullName evidence="3">Lipoprotein</fullName>
    </recommendedName>
</protein>
<keyword evidence="2" id="KW-1185">Reference proteome</keyword>
<organism evidence="1 2">
    <name type="scientific">Flavilitoribacter nigricans (strain ATCC 23147 / DSM 23189 / NBRC 102662 / NCIMB 1420 / SS-2)</name>
    <name type="common">Lewinella nigricans</name>
    <dbReference type="NCBI Taxonomy" id="1122177"/>
    <lineage>
        <taxon>Bacteria</taxon>
        <taxon>Pseudomonadati</taxon>
        <taxon>Bacteroidota</taxon>
        <taxon>Saprospiria</taxon>
        <taxon>Saprospirales</taxon>
        <taxon>Lewinellaceae</taxon>
        <taxon>Flavilitoribacter</taxon>
    </lineage>
</organism>
<name>A0A2D0N5A9_FLAN2</name>
<dbReference type="RefSeq" id="WP_099153019.1">
    <property type="nucleotide sequence ID" value="NZ_PDUD01000030.1"/>
</dbReference>
<evidence type="ECO:0000313" key="2">
    <source>
        <dbReference type="Proteomes" id="UP000223913"/>
    </source>
</evidence>
<dbReference type="EMBL" id="PDUD01000030">
    <property type="protein sequence ID" value="PHN03691.1"/>
    <property type="molecule type" value="Genomic_DNA"/>
</dbReference>
<dbReference type="OrthoDB" id="1368310at2"/>
<dbReference type="AlphaFoldDB" id="A0A2D0N5A9"/>
<evidence type="ECO:0000313" key="1">
    <source>
        <dbReference type="EMBL" id="PHN03691.1"/>
    </source>
</evidence>
<dbReference type="Proteomes" id="UP000223913">
    <property type="component" value="Unassembled WGS sequence"/>
</dbReference>
<reference evidence="1 2" key="1">
    <citation type="submission" date="2017-10" db="EMBL/GenBank/DDBJ databases">
        <title>The draft genome sequence of Lewinella nigricans NBRC 102662.</title>
        <authorList>
            <person name="Wang K."/>
        </authorList>
    </citation>
    <scope>NUCLEOTIDE SEQUENCE [LARGE SCALE GENOMIC DNA]</scope>
    <source>
        <strain evidence="1 2">NBRC 102662</strain>
    </source>
</reference>
<gene>
    <name evidence="1" type="ORF">CRP01_25930</name>
</gene>
<evidence type="ECO:0008006" key="3">
    <source>
        <dbReference type="Google" id="ProtNLM"/>
    </source>
</evidence>
<proteinExistence type="predicted"/>
<dbReference type="PROSITE" id="PS51257">
    <property type="entry name" value="PROKAR_LIPOPROTEIN"/>
    <property type="match status" value="1"/>
</dbReference>
<comment type="caution">
    <text evidence="1">The sequence shown here is derived from an EMBL/GenBank/DDBJ whole genome shotgun (WGS) entry which is preliminary data.</text>
</comment>